<dbReference type="GO" id="GO:0004497">
    <property type="term" value="F:monooxygenase activity"/>
    <property type="evidence" value="ECO:0007669"/>
    <property type="project" value="UniProtKB-KW"/>
</dbReference>
<dbReference type="PANTHER" id="PTHR30137">
    <property type="entry name" value="LUCIFERASE-LIKE MONOOXYGENASE"/>
    <property type="match status" value="1"/>
</dbReference>
<gene>
    <name evidence="5" type="ORF">MGWOODY_Clf1727</name>
</gene>
<name>A0A160V8E7_9ZZZZ</name>
<dbReference type="Gene3D" id="3.20.20.30">
    <property type="entry name" value="Luciferase-like domain"/>
    <property type="match status" value="1"/>
</dbReference>
<evidence type="ECO:0000256" key="3">
    <source>
        <dbReference type="ARBA" id="ARBA00023033"/>
    </source>
</evidence>
<dbReference type="Pfam" id="PF00296">
    <property type="entry name" value="Bac_luciferase"/>
    <property type="match status" value="1"/>
</dbReference>
<accession>A0A160V8E7</accession>
<keyword evidence="1" id="KW-0285">Flavoprotein</keyword>
<protein>
    <submittedName>
        <fullName evidence="5">Monooxygenase component A</fullName>
    </submittedName>
</protein>
<dbReference type="InterPro" id="IPR011251">
    <property type="entry name" value="Luciferase-like_dom"/>
</dbReference>
<dbReference type="GO" id="GO:0016705">
    <property type="term" value="F:oxidoreductase activity, acting on paired donors, with incorporation or reduction of molecular oxygen"/>
    <property type="evidence" value="ECO:0007669"/>
    <property type="project" value="InterPro"/>
</dbReference>
<reference evidence="5" key="1">
    <citation type="submission" date="2015-10" db="EMBL/GenBank/DDBJ databases">
        <authorList>
            <person name="Gilbert D.G."/>
        </authorList>
    </citation>
    <scope>NUCLEOTIDE SEQUENCE</scope>
</reference>
<organism evidence="5">
    <name type="scientific">hydrothermal vent metagenome</name>
    <dbReference type="NCBI Taxonomy" id="652676"/>
    <lineage>
        <taxon>unclassified sequences</taxon>
        <taxon>metagenomes</taxon>
        <taxon>ecological metagenomes</taxon>
    </lineage>
</organism>
<evidence type="ECO:0000313" key="5">
    <source>
        <dbReference type="EMBL" id="CUV02226.1"/>
    </source>
</evidence>
<dbReference type="AlphaFoldDB" id="A0A160V8E7"/>
<dbReference type="GO" id="GO:0005829">
    <property type="term" value="C:cytosol"/>
    <property type="evidence" value="ECO:0007669"/>
    <property type="project" value="TreeGrafter"/>
</dbReference>
<evidence type="ECO:0000256" key="1">
    <source>
        <dbReference type="ARBA" id="ARBA00022630"/>
    </source>
</evidence>
<evidence type="ECO:0000259" key="4">
    <source>
        <dbReference type="Pfam" id="PF00296"/>
    </source>
</evidence>
<proteinExistence type="predicted"/>
<dbReference type="PANTHER" id="PTHR30137:SF16">
    <property type="entry name" value="BLL0895 PROTEIN"/>
    <property type="match status" value="1"/>
</dbReference>
<sequence>MVLSQQPLAKISFLNIVLGVTMEYGLFLMPSHPPEREVFEAHQWDLDCLVLADKLGFSEAWIGEHYTALWEPVPSPDLMIAQALMLTKNIRLCTGVHLLPYHHPAELACRVAYLDHMAQGRFMFGIGSGGLPTDYTMFDVDGLGGQHREMTREAIDIILRLWAEDEPFEYKGEFWNVNLPEPQYGTLKHHIKPFQKPHPPIGVASVSPSSETLKIAGERGFIPMSLAFNEDYVVSHWAAVLEGAKRSGKTPSRKDWRITRDVWVADSDDEAYDKAVNGMLGRVWGEYLLPLFDQFQLLHVIKHDSSIPDSAVTPEYMAENVWLIGSPDTVEKKILSLYEMCGGFGTLLSLVYDNMDNQKGWEKSMKLLAEEVMPRFADMNSD</sequence>
<dbReference type="SUPFAM" id="SSF51679">
    <property type="entry name" value="Bacterial luciferase-like"/>
    <property type="match status" value="1"/>
</dbReference>
<feature type="domain" description="Luciferase-like" evidence="4">
    <location>
        <begin position="22"/>
        <end position="339"/>
    </location>
</feature>
<dbReference type="EMBL" id="FAXA01000207">
    <property type="protein sequence ID" value="CUV02226.1"/>
    <property type="molecule type" value="Genomic_DNA"/>
</dbReference>
<keyword evidence="2" id="KW-0560">Oxidoreductase</keyword>
<dbReference type="InterPro" id="IPR050766">
    <property type="entry name" value="Bact_Lucif_Oxidored"/>
</dbReference>
<keyword evidence="3 5" id="KW-0503">Monooxygenase</keyword>
<evidence type="ECO:0000256" key="2">
    <source>
        <dbReference type="ARBA" id="ARBA00023002"/>
    </source>
</evidence>
<dbReference type="InterPro" id="IPR036661">
    <property type="entry name" value="Luciferase-like_sf"/>
</dbReference>